<accession>A0A9X2NKW7</accession>
<dbReference type="PANTHER" id="PTHR30466">
    <property type="entry name" value="FLAVIN REDUCTASE"/>
    <property type="match status" value="1"/>
</dbReference>
<evidence type="ECO:0000313" key="4">
    <source>
        <dbReference type="Proteomes" id="UP001144096"/>
    </source>
</evidence>
<name>A0A9X2NKW7_9PSEU</name>
<protein>
    <submittedName>
        <fullName evidence="3">Flavin reductase family protein</fullName>
    </submittedName>
</protein>
<dbReference type="EMBL" id="JAMXQV010000025">
    <property type="protein sequence ID" value="MCR6488449.1"/>
    <property type="molecule type" value="Genomic_DNA"/>
</dbReference>
<evidence type="ECO:0000313" key="3">
    <source>
        <dbReference type="EMBL" id="MCR6488449.1"/>
    </source>
</evidence>
<dbReference type="SMART" id="SM00903">
    <property type="entry name" value="Flavin_Reduct"/>
    <property type="match status" value="1"/>
</dbReference>
<dbReference type="InterPro" id="IPR050268">
    <property type="entry name" value="NADH-dep_flavin_reductase"/>
</dbReference>
<dbReference type="RefSeq" id="WP_257925013.1">
    <property type="nucleotide sequence ID" value="NZ_JAMXQV010000025.1"/>
</dbReference>
<evidence type="ECO:0000256" key="1">
    <source>
        <dbReference type="ARBA" id="ARBA00023002"/>
    </source>
</evidence>
<reference evidence="3" key="1">
    <citation type="submission" date="2022-06" db="EMBL/GenBank/DDBJ databases">
        <title>Amycolatopsis iheyaensis sp. nov., a new species of the genus Amycolatopsis isolated from soil in Iheya island, Japan.</title>
        <authorList>
            <person name="Ngamcharungchit C."/>
            <person name="Kanto H."/>
            <person name="Take A."/>
            <person name="Intra B."/>
            <person name="Matsumoto A."/>
            <person name="Panbangred W."/>
            <person name="Inahashi Y."/>
        </authorList>
    </citation>
    <scope>NUCLEOTIDE SEQUENCE</scope>
    <source>
        <strain evidence="3">OK19-0408</strain>
    </source>
</reference>
<comment type="caution">
    <text evidence="3">The sequence shown here is derived from an EMBL/GenBank/DDBJ whole genome shotgun (WGS) entry which is preliminary data.</text>
</comment>
<proteinExistence type="predicted"/>
<feature type="domain" description="Flavin reductase like" evidence="2">
    <location>
        <begin position="26"/>
        <end position="171"/>
    </location>
</feature>
<dbReference type="Gene3D" id="2.30.110.10">
    <property type="entry name" value="Electron Transport, Fmn-binding Protein, Chain A"/>
    <property type="match status" value="1"/>
</dbReference>
<sequence length="175" mass="18531">MPEPAPARALDDPVTTQDPAAFRELMSAFPTGLAVVTAMDGAGRPHGFTCSSLCSVGVAPPTLLVCVSHRSATLSVIRDRGRFAVNLLHSNARHAAEIFASGRPERFSALPWTPTSRLGLPHLVTHAHAIAECAVTQTMAASDHVIVLGEVVAMAHRQAPPLLYGLRRYAAWPGA</sequence>
<gene>
    <name evidence="3" type="ORF">M8542_37040</name>
</gene>
<dbReference type="GO" id="GO:0042602">
    <property type="term" value="F:riboflavin reductase (NADPH) activity"/>
    <property type="evidence" value="ECO:0007669"/>
    <property type="project" value="TreeGrafter"/>
</dbReference>
<dbReference type="PANTHER" id="PTHR30466:SF1">
    <property type="entry name" value="FMN REDUCTASE (NADH) RUTF"/>
    <property type="match status" value="1"/>
</dbReference>
<dbReference type="SUPFAM" id="SSF50475">
    <property type="entry name" value="FMN-binding split barrel"/>
    <property type="match status" value="1"/>
</dbReference>
<organism evidence="3 4">
    <name type="scientific">Amycolatopsis iheyensis</name>
    <dbReference type="NCBI Taxonomy" id="2945988"/>
    <lineage>
        <taxon>Bacteria</taxon>
        <taxon>Bacillati</taxon>
        <taxon>Actinomycetota</taxon>
        <taxon>Actinomycetes</taxon>
        <taxon>Pseudonocardiales</taxon>
        <taxon>Pseudonocardiaceae</taxon>
        <taxon>Amycolatopsis</taxon>
    </lineage>
</organism>
<keyword evidence="1" id="KW-0560">Oxidoreductase</keyword>
<dbReference type="GO" id="GO:0010181">
    <property type="term" value="F:FMN binding"/>
    <property type="evidence" value="ECO:0007669"/>
    <property type="project" value="InterPro"/>
</dbReference>
<dbReference type="AlphaFoldDB" id="A0A9X2NKW7"/>
<evidence type="ECO:0000259" key="2">
    <source>
        <dbReference type="SMART" id="SM00903"/>
    </source>
</evidence>
<dbReference type="InterPro" id="IPR012349">
    <property type="entry name" value="Split_barrel_FMN-bd"/>
</dbReference>
<dbReference type="InterPro" id="IPR002563">
    <property type="entry name" value="Flavin_Rdtase-like_dom"/>
</dbReference>
<keyword evidence="4" id="KW-1185">Reference proteome</keyword>
<dbReference type="Pfam" id="PF01613">
    <property type="entry name" value="Flavin_Reduct"/>
    <property type="match status" value="1"/>
</dbReference>
<dbReference type="Proteomes" id="UP001144096">
    <property type="component" value="Unassembled WGS sequence"/>
</dbReference>